<sequence>MKSNLKINKNIVFIGMPGCGKTSIGREVAKRLSLSFYDIDDYIEKKTDKLIKEIFLDGEAYFRKLESEVIKEISENCPSVISTGGGSVKVSENMKVLQKHSIIIFINRPIEKIIEDINISTRPLLADDINHLYKLYEERYNLYKGYCDIEVLNDTDFKRVIDKIMELIEG</sequence>
<dbReference type="EC" id="2.7.1.71" evidence="3 11"/>
<dbReference type="Pfam" id="PF01202">
    <property type="entry name" value="SKI"/>
    <property type="match status" value="1"/>
</dbReference>
<evidence type="ECO:0000256" key="8">
    <source>
        <dbReference type="ARBA" id="ARBA00022840"/>
    </source>
</evidence>
<evidence type="ECO:0000256" key="6">
    <source>
        <dbReference type="ARBA" id="ARBA00022741"/>
    </source>
</evidence>
<dbReference type="RefSeq" id="WP_264851167.1">
    <property type="nucleotide sequence ID" value="NZ_BRXR01000001.1"/>
</dbReference>
<feature type="binding site" evidence="11">
    <location>
        <position position="40"/>
    </location>
    <ligand>
        <name>substrate</name>
    </ligand>
</feature>
<dbReference type="PRINTS" id="PR01100">
    <property type="entry name" value="SHIKIMTKNASE"/>
</dbReference>
<evidence type="ECO:0000256" key="2">
    <source>
        <dbReference type="ARBA" id="ARBA00006997"/>
    </source>
</evidence>
<dbReference type="Gene3D" id="3.40.50.300">
    <property type="entry name" value="P-loop containing nucleotide triphosphate hydrolases"/>
    <property type="match status" value="1"/>
</dbReference>
<dbReference type="Proteomes" id="UP001208567">
    <property type="component" value="Unassembled WGS sequence"/>
</dbReference>
<dbReference type="HAMAP" id="MF_00109">
    <property type="entry name" value="Shikimate_kinase"/>
    <property type="match status" value="1"/>
</dbReference>
<dbReference type="SUPFAM" id="SSF52540">
    <property type="entry name" value="P-loop containing nucleoside triphosphate hydrolases"/>
    <property type="match status" value="1"/>
</dbReference>
<dbReference type="InterPro" id="IPR000623">
    <property type="entry name" value="Shikimate_kinase/TSH1"/>
</dbReference>
<evidence type="ECO:0000256" key="4">
    <source>
        <dbReference type="ARBA" id="ARBA00022605"/>
    </source>
</evidence>
<keyword evidence="4 11" id="KW-0028">Amino-acid biosynthesis</keyword>
<dbReference type="PANTHER" id="PTHR21087">
    <property type="entry name" value="SHIKIMATE KINASE"/>
    <property type="match status" value="1"/>
</dbReference>
<protein>
    <recommendedName>
        <fullName evidence="3 11">Shikimate kinase</fullName>
        <shortName evidence="11">SK</shortName>
        <ecNumber evidence="3 11">2.7.1.71</ecNumber>
    </recommendedName>
</protein>
<comment type="caution">
    <text evidence="12">The sequence shown here is derived from an EMBL/GenBank/DDBJ whole genome shotgun (WGS) entry which is preliminary data.</text>
</comment>
<organism evidence="12 13">
    <name type="scientific">Clostridium omnivorum</name>
    <dbReference type="NCBI Taxonomy" id="1604902"/>
    <lineage>
        <taxon>Bacteria</taxon>
        <taxon>Bacillati</taxon>
        <taxon>Bacillota</taxon>
        <taxon>Clostridia</taxon>
        <taxon>Eubacteriales</taxon>
        <taxon>Clostridiaceae</taxon>
        <taxon>Clostridium</taxon>
    </lineage>
</organism>
<feature type="binding site" evidence="11">
    <location>
        <position position="63"/>
    </location>
    <ligand>
        <name>substrate</name>
    </ligand>
</feature>
<feature type="binding site" evidence="11">
    <location>
        <position position="22"/>
    </location>
    <ligand>
        <name>Mg(2+)</name>
        <dbReference type="ChEBI" id="CHEBI:18420"/>
    </ligand>
</feature>
<gene>
    <name evidence="11 12" type="primary">aroK</name>
    <name evidence="12" type="ORF">bsdE14_32530</name>
</gene>
<dbReference type="InterPro" id="IPR031322">
    <property type="entry name" value="Shikimate/glucono_kinase"/>
</dbReference>
<evidence type="ECO:0000313" key="12">
    <source>
        <dbReference type="EMBL" id="GLC31843.1"/>
    </source>
</evidence>
<comment type="pathway">
    <text evidence="1 11">Metabolic intermediate biosynthesis; chorismate biosynthesis; chorismate from D-erythrose 4-phosphate and phosphoenolpyruvate: step 5/7.</text>
</comment>
<accession>A0ABQ5N9B2</accession>
<reference evidence="12 13" key="1">
    <citation type="journal article" date="2024" name="Int. J. Syst. Evol. Microbiol.">
        <title>Clostridium omnivorum sp. nov., isolated from anoxic soil under the treatment of reductive soil disinfestation.</title>
        <authorList>
            <person name="Ueki A."/>
            <person name="Tonouchi A."/>
            <person name="Kaku N."/>
            <person name="Honma S."/>
            <person name="Ueki K."/>
        </authorList>
    </citation>
    <scope>NUCLEOTIDE SEQUENCE [LARGE SCALE GENOMIC DNA]</scope>
    <source>
        <strain evidence="12 13">E14</strain>
    </source>
</reference>
<evidence type="ECO:0000256" key="11">
    <source>
        <dbReference type="HAMAP-Rule" id="MF_00109"/>
    </source>
</evidence>
<keyword evidence="11" id="KW-0479">Metal-binding</keyword>
<comment type="subcellular location">
    <subcellularLocation>
        <location evidence="11">Cytoplasm</location>
    </subcellularLocation>
</comment>
<dbReference type="CDD" id="cd00464">
    <property type="entry name" value="SK"/>
    <property type="match status" value="1"/>
</dbReference>
<comment type="similarity">
    <text evidence="2 11">Belongs to the shikimate kinase family.</text>
</comment>
<evidence type="ECO:0000256" key="10">
    <source>
        <dbReference type="ARBA" id="ARBA00048567"/>
    </source>
</evidence>
<evidence type="ECO:0000256" key="7">
    <source>
        <dbReference type="ARBA" id="ARBA00022777"/>
    </source>
</evidence>
<name>A0ABQ5N9B2_9CLOT</name>
<feature type="binding site" evidence="11">
    <location>
        <position position="139"/>
    </location>
    <ligand>
        <name>substrate</name>
    </ligand>
</feature>
<comment type="cofactor">
    <cofactor evidence="11">
        <name>Mg(2+)</name>
        <dbReference type="ChEBI" id="CHEBI:18420"/>
    </cofactor>
    <text evidence="11">Binds 1 Mg(2+) ion per subunit.</text>
</comment>
<dbReference type="InterPro" id="IPR027417">
    <property type="entry name" value="P-loop_NTPase"/>
</dbReference>
<evidence type="ECO:0000313" key="13">
    <source>
        <dbReference type="Proteomes" id="UP001208567"/>
    </source>
</evidence>
<keyword evidence="11" id="KW-0963">Cytoplasm</keyword>
<dbReference type="EMBL" id="BRXR01000001">
    <property type="protein sequence ID" value="GLC31843.1"/>
    <property type="molecule type" value="Genomic_DNA"/>
</dbReference>
<comment type="function">
    <text evidence="11">Catalyzes the specific phosphorylation of the 3-hydroxyl group of shikimic acid using ATP as a cosubstrate.</text>
</comment>
<feature type="binding site" evidence="11">
    <location>
        <position position="122"/>
    </location>
    <ligand>
        <name>ATP</name>
        <dbReference type="ChEBI" id="CHEBI:30616"/>
    </ligand>
</feature>
<keyword evidence="9 11" id="KW-0057">Aromatic amino acid biosynthesis</keyword>
<proteinExistence type="inferred from homology"/>
<dbReference type="PANTHER" id="PTHR21087:SF16">
    <property type="entry name" value="SHIKIMATE KINASE 1, CHLOROPLASTIC"/>
    <property type="match status" value="1"/>
</dbReference>
<comment type="caution">
    <text evidence="11">Lacks conserved residue(s) required for the propagation of feature annotation.</text>
</comment>
<comment type="catalytic activity">
    <reaction evidence="10 11">
        <text>shikimate + ATP = 3-phosphoshikimate + ADP + H(+)</text>
        <dbReference type="Rhea" id="RHEA:13121"/>
        <dbReference type="ChEBI" id="CHEBI:15378"/>
        <dbReference type="ChEBI" id="CHEBI:30616"/>
        <dbReference type="ChEBI" id="CHEBI:36208"/>
        <dbReference type="ChEBI" id="CHEBI:145989"/>
        <dbReference type="ChEBI" id="CHEBI:456216"/>
        <dbReference type="EC" id="2.7.1.71"/>
    </reaction>
</comment>
<evidence type="ECO:0000256" key="5">
    <source>
        <dbReference type="ARBA" id="ARBA00022679"/>
    </source>
</evidence>
<keyword evidence="11" id="KW-0460">Magnesium</keyword>
<dbReference type="InterPro" id="IPR023000">
    <property type="entry name" value="Shikimate_kinase_CS"/>
</dbReference>
<keyword evidence="13" id="KW-1185">Reference proteome</keyword>
<keyword evidence="6 11" id="KW-0547">Nucleotide-binding</keyword>
<keyword evidence="7 11" id="KW-0418">Kinase</keyword>
<comment type="subunit">
    <text evidence="11">Monomer.</text>
</comment>
<feature type="binding site" evidence="11">
    <location>
        <position position="85"/>
    </location>
    <ligand>
        <name>substrate</name>
    </ligand>
</feature>
<keyword evidence="5 11" id="KW-0808">Transferase</keyword>
<dbReference type="GO" id="GO:0016301">
    <property type="term" value="F:kinase activity"/>
    <property type="evidence" value="ECO:0007669"/>
    <property type="project" value="UniProtKB-KW"/>
</dbReference>
<evidence type="ECO:0000256" key="1">
    <source>
        <dbReference type="ARBA" id="ARBA00004842"/>
    </source>
</evidence>
<dbReference type="PROSITE" id="PS01128">
    <property type="entry name" value="SHIKIMATE_KINASE"/>
    <property type="match status" value="1"/>
</dbReference>
<keyword evidence="8 11" id="KW-0067">ATP-binding</keyword>
<evidence type="ECO:0000256" key="9">
    <source>
        <dbReference type="ARBA" id="ARBA00023141"/>
    </source>
</evidence>
<evidence type="ECO:0000256" key="3">
    <source>
        <dbReference type="ARBA" id="ARBA00012154"/>
    </source>
</evidence>
<feature type="binding site" evidence="11">
    <location>
        <begin position="18"/>
        <end position="23"/>
    </location>
    <ligand>
        <name>ATP</name>
        <dbReference type="ChEBI" id="CHEBI:30616"/>
    </ligand>
</feature>